<sequence>MTARYFHGGFPGMEPGDRILPPDVTGTERRLSSYAAVLGGPAYAARTDVVYLTTDRQVAKAYAAFYPDGALYEVLPEDTVEADPDCRTPGLSIQCPAALVVAVTDPVVLFRSRTPERWLRMLAGTVPV</sequence>
<name>A0ABT9LFA1_STRGD</name>
<organism evidence="1 2">
    <name type="scientific">Streptomyces griseoviridis</name>
    <dbReference type="NCBI Taxonomy" id="45398"/>
    <lineage>
        <taxon>Bacteria</taxon>
        <taxon>Bacillati</taxon>
        <taxon>Actinomycetota</taxon>
        <taxon>Actinomycetes</taxon>
        <taxon>Kitasatosporales</taxon>
        <taxon>Streptomycetaceae</taxon>
        <taxon>Streptomyces</taxon>
    </lineage>
</organism>
<dbReference type="GeneID" id="91551847"/>
<keyword evidence="2" id="KW-1185">Reference proteome</keyword>
<dbReference type="Proteomes" id="UP001231675">
    <property type="component" value="Unassembled WGS sequence"/>
</dbReference>
<dbReference type="EMBL" id="JAURUD010000001">
    <property type="protein sequence ID" value="MDP9682396.1"/>
    <property type="molecule type" value="Genomic_DNA"/>
</dbReference>
<dbReference type="RefSeq" id="WP_189414590.1">
    <property type="nucleotide sequence ID" value="NZ_BMSM01000003.1"/>
</dbReference>
<gene>
    <name evidence="1" type="ORF">J2S47_002898</name>
</gene>
<evidence type="ECO:0000313" key="1">
    <source>
        <dbReference type="EMBL" id="MDP9682396.1"/>
    </source>
</evidence>
<reference evidence="1 2" key="1">
    <citation type="submission" date="2023-07" db="EMBL/GenBank/DDBJ databases">
        <title>Sequencing the genomes of 1000 actinobacteria strains.</title>
        <authorList>
            <person name="Klenk H.-P."/>
        </authorList>
    </citation>
    <scope>NUCLEOTIDE SEQUENCE [LARGE SCALE GENOMIC DNA]</scope>
    <source>
        <strain evidence="1 2">DSM 40229</strain>
    </source>
</reference>
<protein>
    <submittedName>
        <fullName evidence="1">Uncharacterized protein</fullName>
    </submittedName>
</protein>
<proteinExistence type="predicted"/>
<comment type="caution">
    <text evidence="1">The sequence shown here is derived from an EMBL/GenBank/DDBJ whole genome shotgun (WGS) entry which is preliminary data.</text>
</comment>
<evidence type="ECO:0000313" key="2">
    <source>
        <dbReference type="Proteomes" id="UP001231675"/>
    </source>
</evidence>
<accession>A0ABT9LFA1</accession>